<evidence type="ECO:0000313" key="8">
    <source>
        <dbReference type="EMBL" id="KAJ6223900.1"/>
    </source>
</evidence>
<proteinExistence type="inferred from homology"/>
<evidence type="ECO:0000256" key="5">
    <source>
        <dbReference type="ARBA" id="ARBA00032011"/>
    </source>
</evidence>
<comment type="subcellular location">
    <subcellularLocation>
        <location evidence="1 6">Nucleus</location>
    </subcellularLocation>
</comment>
<accession>A0A9Q0RRR1</accession>
<keyword evidence="4 6" id="KW-0539">Nucleus</keyword>
<keyword evidence="6" id="KW-0805">Transcription regulation</keyword>
<keyword evidence="6" id="KW-0804">Transcription</keyword>
<keyword evidence="6" id="KW-0010">Activator</keyword>
<dbReference type="AlphaFoldDB" id="A0A9Q0RRR1"/>
<keyword evidence="9" id="KW-1185">Reference proteome</keyword>
<dbReference type="OMA" id="WHRIQHV"/>
<sequence length="154" mass="17860">MESSNSNERMRILDQIESNVYQIMTFATQALNEFGKDKPSIKNVESQVNQFLKSLENVETSVSKQLQYLSKVSTLHPHEGSCYASNKVKQMSNQRLELVRSRLNELEHIKIQHQMQIQKFQNSRAQKMDVQDEATNMKPQQQQQSSVQVKSETN</sequence>
<evidence type="ECO:0000256" key="2">
    <source>
        <dbReference type="ARBA" id="ARBA00008186"/>
    </source>
</evidence>
<dbReference type="OrthoDB" id="5418434at2759"/>
<dbReference type="GO" id="GO:0003712">
    <property type="term" value="F:transcription coregulator activity"/>
    <property type="evidence" value="ECO:0007669"/>
    <property type="project" value="InterPro"/>
</dbReference>
<evidence type="ECO:0000256" key="6">
    <source>
        <dbReference type="RuleBase" id="RU364147"/>
    </source>
</evidence>
<gene>
    <name evidence="6" type="primary">MED11</name>
    <name evidence="8" type="ORF">RDWZM_002445</name>
</gene>
<evidence type="ECO:0000256" key="3">
    <source>
        <dbReference type="ARBA" id="ARBA00019621"/>
    </source>
</evidence>
<comment type="subunit">
    <text evidence="6">Component of the Mediator complex.</text>
</comment>
<feature type="compositionally biased region" description="Low complexity" evidence="7">
    <location>
        <begin position="140"/>
        <end position="154"/>
    </location>
</feature>
<dbReference type="Gene3D" id="1.10.287.3490">
    <property type="match status" value="1"/>
</dbReference>
<evidence type="ECO:0000256" key="7">
    <source>
        <dbReference type="SAM" id="MobiDB-lite"/>
    </source>
</evidence>
<dbReference type="Proteomes" id="UP001142055">
    <property type="component" value="Chromosome 1"/>
</dbReference>
<dbReference type="InterPro" id="IPR019404">
    <property type="entry name" value="Mediator_Med11"/>
</dbReference>
<protein>
    <recommendedName>
        <fullName evidence="3 6">Mediator of RNA polymerase II transcription subunit 11</fullName>
    </recommendedName>
    <alternativeName>
        <fullName evidence="5 6">Mediator complex subunit 11</fullName>
    </alternativeName>
</protein>
<comment type="similarity">
    <text evidence="2 6">Belongs to the Mediator complex subunit 11 family.</text>
</comment>
<evidence type="ECO:0000256" key="1">
    <source>
        <dbReference type="ARBA" id="ARBA00004123"/>
    </source>
</evidence>
<feature type="region of interest" description="Disordered" evidence="7">
    <location>
        <begin position="122"/>
        <end position="154"/>
    </location>
</feature>
<dbReference type="PANTHER" id="PTHR22890">
    <property type="entry name" value="MEDIATOR OF RNA POLYMERASE II TRANSCRIPTION SUBUNIT 11"/>
    <property type="match status" value="1"/>
</dbReference>
<dbReference type="Pfam" id="PF10280">
    <property type="entry name" value="Med11"/>
    <property type="match status" value="1"/>
</dbReference>
<comment type="caution">
    <text evidence="8">The sequence shown here is derived from an EMBL/GenBank/DDBJ whole genome shotgun (WGS) entry which is preliminary data.</text>
</comment>
<organism evidence="8 9">
    <name type="scientific">Blomia tropicalis</name>
    <name type="common">Mite</name>
    <dbReference type="NCBI Taxonomy" id="40697"/>
    <lineage>
        <taxon>Eukaryota</taxon>
        <taxon>Metazoa</taxon>
        <taxon>Ecdysozoa</taxon>
        <taxon>Arthropoda</taxon>
        <taxon>Chelicerata</taxon>
        <taxon>Arachnida</taxon>
        <taxon>Acari</taxon>
        <taxon>Acariformes</taxon>
        <taxon>Sarcoptiformes</taxon>
        <taxon>Astigmata</taxon>
        <taxon>Glycyphagoidea</taxon>
        <taxon>Echimyopodidae</taxon>
        <taxon>Blomia</taxon>
    </lineage>
</organism>
<dbReference type="GO" id="GO:0016592">
    <property type="term" value="C:mediator complex"/>
    <property type="evidence" value="ECO:0007669"/>
    <property type="project" value="InterPro"/>
</dbReference>
<dbReference type="EMBL" id="JAPWDV010000001">
    <property type="protein sequence ID" value="KAJ6223900.1"/>
    <property type="molecule type" value="Genomic_DNA"/>
</dbReference>
<evidence type="ECO:0000256" key="4">
    <source>
        <dbReference type="ARBA" id="ARBA00023242"/>
    </source>
</evidence>
<reference evidence="8" key="1">
    <citation type="submission" date="2022-12" db="EMBL/GenBank/DDBJ databases">
        <title>Genome assemblies of Blomia tropicalis.</title>
        <authorList>
            <person name="Cui Y."/>
        </authorList>
    </citation>
    <scope>NUCLEOTIDE SEQUENCE</scope>
    <source>
        <tissue evidence="8">Adult mites</tissue>
    </source>
</reference>
<dbReference type="GO" id="GO:0006357">
    <property type="term" value="P:regulation of transcription by RNA polymerase II"/>
    <property type="evidence" value="ECO:0007669"/>
    <property type="project" value="InterPro"/>
</dbReference>
<name>A0A9Q0RRR1_BLOTA</name>
<comment type="function">
    <text evidence="6">Component of the Mediator complex, a coactivator involved in the regulated transcription of nearly all RNA polymerase II-dependent genes. Mediator functions as a bridge to convey information from gene-specific regulatory proteins to the basal RNA polymerase II transcription machinery. Mediator is recruited to promoters by direct interactions with regulatory proteins and serves as a scaffold for the assembly of a functional pre-initiation complex with RNA polymerase II and the general transcription factors.</text>
</comment>
<evidence type="ECO:0000313" key="9">
    <source>
        <dbReference type="Proteomes" id="UP001142055"/>
    </source>
</evidence>